<dbReference type="InterPro" id="IPR050855">
    <property type="entry name" value="NDM-1-like"/>
</dbReference>
<dbReference type="EMBL" id="CP084166">
    <property type="protein sequence ID" value="UJG40356.1"/>
    <property type="molecule type" value="Genomic_DNA"/>
</dbReference>
<dbReference type="SMART" id="SM00849">
    <property type="entry name" value="Lactamase_B"/>
    <property type="match status" value="1"/>
</dbReference>
<evidence type="ECO:0000259" key="1">
    <source>
        <dbReference type="SMART" id="SM00849"/>
    </source>
</evidence>
<dbReference type="AlphaFoldDB" id="A0A9Y1BK79"/>
<proteinExistence type="predicted"/>
<gene>
    <name evidence="2" type="ORF">K9W45_11000</name>
</gene>
<dbReference type="SUPFAM" id="SSF56281">
    <property type="entry name" value="Metallo-hydrolase/oxidoreductase"/>
    <property type="match status" value="1"/>
</dbReference>
<accession>A0A9Y1BK79</accession>
<dbReference type="PANTHER" id="PTHR42951">
    <property type="entry name" value="METALLO-BETA-LACTAMASE DOMAIN-CONTAINING"/>
    <property type="match status" value="1"/>
</dbReference>
<dbReference type="Pfam" id="PF00753">
    <property type="entry name" value="Lactamase_B"/>
    <property type="match status" value="1"/>
</dbReference>
<sequence length="272" mass="32050">MEIQEIGKRGILFTFSEPYRTNVFVIIGKKHTFICDTFLGPESMESVFKHLKEQKKVFPRKVIIFNSHADYDHIWGNCFFTEQIIIAQEHFEKVFRTKAEKELNKYGKHQKGKVSLVKPNLLFHSKLFFPEDQIVFFSSPGHTAESASCFDIQDKALFVGDNVEYPFPYINNLDFESYVDTLEKYLSFDYRWLITGHDEIQKDRSLIKRNLDYLQGLKSGKVDFSKFTPEEKEIHRMNLQKILSLISDSEKSDNKYQKFQKDLLILTSQLEK</sequence>
<dbReference type="Proteomes" id="UP001201020">
    <property type="component" value="Chromosome"/>
</dbReference>
<dbReference type="Gene3D" id="3.60.15.10">
    <property type="entry name" value="Ribonuclease Z/Hydroxyacylglutathione hydrolase-like"/>
    <property type="match status" value="1"/>
</dbReference>
<evidence type="ECO:0000313" key="2">
    <source>
        <dbReference type="EMBL" id="UJG40356.1"/>
    </source>
</evidence>
<dbReference type="InterPro" id="IPR036866">
    <property type="entry name" value="RibonucZ/Hydroxyglut_hydro"/>
</dbReference>
<reference evidence="2" key="1">
    <citation type="journal article" date="2022" name="Nat. Microbiol.">
        <title>Unique mobile elements and scalable gene flow at the prokaryote-eukaryote boundary revealed by circularized Asgard archaea genomes.</title>
        <authorList>
            <person name="Wu F."/>
            <person name="Speth D.R."/>
            <person name="Philosof A."/>
            <person name="Cremiere A."/>
            <person name="Narayanan A."/>
            <person name="Barco R.A."/>
            <person name="Connon S.A."/>
            <person name="Amend J.P."/>
            <person name="Antoshechkin I.A."/>
            <person name="Orphan V.J."/>
        </authorList>
    </citation>
    <scope>NUCLEOTIDE SEQUENCE</scope>
    <source>
        <strain evidence="2">PM71</strain>
    </source>
</reference>
<dbReference type="InterPro" id="IPR001279">
    <property type="entry name" value="Metallo-B-lactamas"/>
</dbReference>
<organism evidence="2">
    <name type="scientific">Candidatus Heimdallarchaeum aukensis</name>
    <dbReference type="NCBI Taxonomy" id="2876573"/>
    <lineage>
        <taxon>Archaea</taxon>
        <taxon>Promethearchaeati</taxon>
        <taxon>Candidatus Heimdallarchaeota</taxon>
        <taxon>Candidatus Heimdallarchaeia (ex Rinke et al. 2021) (nom. nud.)</taxon>
        <taxon>Candidatus Heimdallarchaeales</taxon>
        <taxon>Candidatus Heimdallarchaeaceae</taxon>
        <taxon>Candidatus Heimdallarchaeum</taxon>
    </lineage>
</organism>
<name>A0A9Y1BK79_9ARCH</name>
<feature type="domain" description="Metallo-beta-lactamase" evidence="1">
    <location>
        <begin position="20"/>
        <end position="197"/>
    </location>
</feature>
<dbReference type="PANTHER" id="PTHR42951:SF18">
    <property type="entry name" value="METALLO-HYDROLASE MJ0296-RELATED"/>
    <property type="match status" value="1"/>
</dbReference>
<protein>
    <submittedName>
        <fullName evidence="2">MBL fold metallo-hydrolase</fullName>
    </submittedName>
</protein>